<dbReference type="EMBL" id="JAVFHQ010000036">
    <property type="protein sequence ID" value="KAK4542991.1"/>
    <property type="molecule type" value="Genomic_DNA"/>
</dbReference>
<dbReference type="PANTHER" id="PTHR24148">
    <property type="entry name" value="ANKYRIN REPEAT DOMAIN-CONTAINING PROTEIN 39 HOMOLOG-RELATED"/>
    <property type="match status" value="1"/>
</dbReference>
<evidence type="ECO:0000259" key="1">
    <source>
        <dbReference type="Pfam" id="PF06985"/>
    </source>
</evidence>
<dbReference type="Pfam" id="PF06985">
    <property type="entry name" value="HET"/>
    <property type="match status" value="1"/>
</dbReference>
<keyword evidence="3" id="KW-1185">Reference proteome</keyword>
<proteinExistence type="predicted"/>
<dbReference type="AlphaFoldDB" id="A0AAV9JCY1"/>
<accession>A0AAV9JCY1</accession>
<dbReference type="InterPro" id="IPR010730">
    <property type="entry name" value="HET"/>
</dbReference>
<dbReference type="InterPro" id="IPR052895">
    <property type="entry name" value="HetReg/Transcr_Mod"/>
</dbReference>
<dbReference type="Proteomes" id="UP001324427">
    <property type="component" value="Unassembled WGS sequence"/>
</dbReference>
<reference evidence="2 3" key="1">
    <citation type="submission" date="2021-11" db="EMBL/GenBank/DDBJ databases">
        <title>Black yeast isolated from Biological Soil Crust.</title>
        <authorList>
            <person name="Kurbessoian T."/>
        </authorList>
    </citation>
    <scope>NUCLEOTIDE SEQUENCE [LARGE SCALE GENOMIC DNA]</scope>
    <source>
        <strain evidence="2 3">CCFEE 5522</strain>
    </source>
</reference>
<sequence>MKHIYSQAKEVNVWLGEEDDRSKKLCEYAKKMRRGEDSPRSTFTRKSTMSRIMSQRQLEDAIQSLLQRPWFQRVWVIPEVALARFSVVACGSSLISWDNLVRLVRDTPLPQAKGFDKQTHLLGNARQRIAILTQMIASQRKGLLHTDITQLLILAKSSQATDSHDKVYAFYGMTLLTTVPDYTRPEERLFVDFAHHYVNSIIYDDYYSRFHGLSEQRRLQQLMSIIYSAGKLHQHHHYHFALWVPDWTYAWYQAPLWCRTESNIVTGTVRDEWSAGIRCDYRAGGDKLETFEVMDGAHGTHWLHLSALIFDVIIEISETTPAQAPAAEGSSPLSLTSLTITMDSPTLTYGRDFFQTSRGIPGVASRGTVPGDAVAILLGGDVPVLLRPAGKHDNGLDMYELLCECFVQSADVMNGDLLRTDWTLGKDIILV</sequence>
<feature type="domain" description="Heterokaryon incompatibility" evidence="1">
    <location>
        <begin position="1"/>
        <end position="79"/>
    </location>
</feature>
<evidence type="ECO:0000313" key="2">
    <source>
        <dbReference type="EMBL" id="KAK4542991.1"/>
    </source>
</evidence>
<evidence type="ECO:0000313" key="3">
    <source>
        <dbReference type="Proteomes" id="UP001324427"/>
    </source>
</evidence>
<organism evidence="2 3">
    <name type="scientific">Oleoguttula mirabilis</name>
    <dbReference type="NCBI Taxonomy" id="1507867"/>
    <lineage>
        <taxon>Eukaryota</taxon>
        <taxon>Fungi</taxon>
        <taxon>Dikarya</taxon>
        <taxon>Ascomycota</taxon>
        <taxon>Pezizomycotina</taxon>
        <taxon>Dothideomycetes</taxon>
        <taxon>Dothideomycetidae</taxon>
        <taxon>Mycosphaerellales</taxon>
        <taxon>Teratosphaeriaceae</taxon>
        <taxon>Oleoguttula</taxon>
    </lineage>
</organism>
<gene>
    <name evidence="2" type="ORF">LTR36_005989</name>
</gene>
<protein>
    <recommendedName>
        <fullName evidence="1">Heterokaryon incompatibility domain-containing protein</fullName>
    </recommendedName>
</protein>
<comment type="caution">
    <text evidence="2">The sequence shown here is derived from an EMBL/GenBank/DDBJ whole genome shotgun (WGS) entry which is preliminary data.</text>
</comment>
<dbReference type="PANTHER" id="PTHR24148:SF73">
    <property type="entry name" value="HET DOMAIN PROTEIN (AFU_ORTHOLOGUE AFUA_8G01020)"/>
    <property type="match status" value="1"/>
</dbReference>
<name>A0AAV9JCY1_9PEZI</name>